<comment type="caution">
    <text evidence="9">The sequence shown here is derived from an EMBL/GenBank/DDBJ whole genome shotgun (WGS) entry which is preliminary data.</text>
</comment>
<keyword evidence="10" id="KW-1185">Reference proteome</keyword>
<comment type="similarity">
    <text evidence="7">Belongs to the TatC family.</text>
</comment>
<dbReference type="InterPro" id="IPR002033">
    <property type="entry name" value="TatC"/>
</dbReference>
<comment type="subunit">
    <text evidence="7">The Tat system comprises two distinct complexes: a TatABC complex, containing multiple copies of TatA, TatB and TatC subunits, and a separate TatA complex, containing only TatA subunits. Substrates initially bind to the TatABC complex, which probably triggers association of the separate TatA complex to form the active translocon.</text>
</comment>
<evidence type="ECO:0000313" key="10">
    <source>
        <dbReference type="Proteomes" id="UP001519290"/>
    </source>
</evidence>
<dbReference type="PRINTS" id="PR01840">
    <property type="entry name" value="TATCFAMILY"/>
</dbReference>
<keyword evidence="4 7" id="KW-1133">Transmembrane helix</keyword>
<evidence type="ECO:0000256" key="7">
    <source>
        <dbReference type="HAMAP-Rule" id="MF_00902"/>
    </source>
</evidence>
<feature type="transmembrane region" description="Helical" evidence="7">
    <location>
        <begin position="37"/>
        <end position="55"/>
    </location>
</feature>
<proteinExistence type="inferred from homology"/>
<keyword evidence="5 7" id="KW-0811">Translocation</keyword>
<accession>A0ABS4X764</accession>
<feature type="region of interest" description="Disordered" evidence="8">
    <location>
        <begin position="262"/>
        <end position="289"/>
    </location>
</feature>
<evidence type="ECO:0000313" key="9">
    <source>
        <dbReference type="EMBL" id="MBP2384315.1"/>
    </source>
</evidence>
<dbReference type="NCBIfam" id="TIGR00945">
    <property type="entry name" value="tatC"/>
    <property type="match status" value="1"/>
</dbReference>
<evidence type="ECO:0000256" key="5">
    <source>
        <dbReference type="ARBA" id="ARBA00023010"/>
    </source>
</evidence>
<dbReference type="Proteomes" id="UP001519290">
    <property type="component" value="Unassembled WGS sequence"/>
</dbReference>
<keyword evidence="7" id="KW-0813">Transport</keyword>
<keyword evidence="2 7" id="KW-0812">Transmembrane</keyword>
<dbReference type="RefSeq" id="WP_342592255.1">
    <property type="nucleotide sequence ID" value="NZ_BAAAJW010000013.1"/>
</dbReference>
<dbReference type="PANTHER" id="PTHR30371">
    <property type="entry name" value="SEC-INDEPENDENT PROTEIN TRANSLOCASE PROTEIN TATC"/>
    <property type="match status" value="1"/>
</dbReference>
<feature type="transmembrane region" description="Helical" evidence="7">
    <location>
        <begin position="236"/>
        <end position="256"/>
    </location>
</feature>
<evidence type="ECO:0000256" key="2">
    <source>
        <dbReference type="ARBA" id="ARBA00022692"/>
    </source>
</evidence>
<evidence type="ECO:0000256" key="8">
    <source>
        <dbReference type="SAM" id="MobiDB-lite"/>
    </source>
</evidence>
<reference evidence="9 10" key="1">
    <citation type="submission" date="2021-03" db="EMBL/GenBank/DDBJ databases">
        <title>Sequencing the genomes of 1000 actinobacteria strains.</title>
        <authorList>
            <person name="Klenk H.-P."/>
        </authorList>
    </citation>
    <scope>NUCLEOTIDE SEQUENCE [LARGE SCALE GENOMIC DNA]</scope>
    <source>
        <strain evidence="9 10">DSM 14566</strain>
    </source>
</reference>
<comment type="function">
    <text evidence="7">Part of the twin-arginine translocation (Tat) system that transports large folded proteins containing a characteristic twin-arginine motif in their signal peptide across membranes. Together with TatB, TatC is part of a receptor directly interacting with Tat signal peptides.</text>
</comment>
<feature type="transmembrane region" description="Helical" evidence="7">
    <location>
        <begin position="213"/>
        <end position="230"/>
    </location>
</feature>
<gene>
    <name evidence="7" type="primary">tatC</name>
    <name evidence="9" type="ORF">JOF43_004304</name>
</gene>
<dbReference type="HAMAP" id="MF_00902">
    <property type="entry name" value="TatC"/>
    <property type="match status" value="1"/>
</dbReference>
<evidence type="ECO:0000256" key="3">
    <source>
        <dbReference type="ARBA" id="ARBA00022927"/>
    </source>
</evidence>
<dbReference type="EMBL" id="JAGIOD010000002">
    <property type="protein sequence ID" value="MBP2384315.1"/>
    <property type="molecule type" value="Genomic_DNA"/>
</dbReference>
<dbReference type="Pfam" id="PF00902">
    <property type="entry name" value="TatC"/>
    <property type="match status" value="1"/>
</dbReference>
<evidence type="ECO:0000256" key="6">
    <source>
        <dbReference type="ARBA" id="ARBA00023136"/>
    </source>
</evidence>
<keyword evidence="6 7" id="KW-0472">Membrane</keyword>
<organism evidence="9 10">
    <name type="scientific">Brachybacterium sacelli</name>
    <dbReference type="NCBI Taxonomy" id="173364"/>
    <lineage>
        <taxon>Bacteria</taxon>
        <taxon>Bacillati</taxon>
        <taxon>Actinomycetota</taxon>
        <taxon>Actinomycetes</taxon>
        <taxon>Micrococcales</taxon>
        <taxon>Dermabacteraceae</taxon>
        <taxon>Brachybacterium</taxon>
    </lineage>
</organism>
<evidence type="ECO:0000256" key="4">
    <source>
        <dbReference type="ARBA" id="ARBA00022989"/>
    </source>
</evidence>
<feature type="compositionally biased region" description="Acidic residues" evidence="8">
    <location>
        <begin position="265"/>
        <end position="275"/>
    </location>
</feature>
<keyword evidence="7" id="KW-1003">Cell membrane</keyword>
<comment type="subcellular location">
    <subcellularLocation>
        <location evidence="7">Cell membrane</location>
        <topology evidence="7">Multi-pass membrane protein</topology>
    </subcellularLocation>
    <subcellularLocation>
        <location evidence="1">Membrane</location>
        <topology evidence="1">Multi-pass membrane protein</topology>
    </subcellularLocation>
</comment>
<feature type="transmembrane region" description="Helical" evidence="7">
    <location>
        <begin position="93"/>
        <end position="114"/>
    </location>
</feature>
<feature type="transmembrane region" description="Helical" evidence="7">
    <location>
        <begin position="126"/>
        <end position="148"/>
    </location>
</feature>
<feature type="region of interest" description="Disordered" evidence="8">
    <location>
        <begin position="1"/>
        <end position="23"/>
    </location>
</feature>
<sequence length="289" mass="32221">MASDTQGRERARKPRSPKDPEGRMSLGEHLIELRNRLVISAAAVLILSVVGWFLFDWVFEALKRPFRVAAAQGLQADLNFQGVGTGLNVQLQMSAYVGLLLASPVIMVQIWMFVMPGLHRNERKYAVGFFGTAIPLFFIGCAAGYWAINQLVPVLLSFTPQADQVMQLIKYDEYLSMLVKTMLAFGIAFVVPVVMVLMNFLGLIRGRTMLKAWRWIIFISVLFTAIMVPTPEPFTLLAMSAVIASLFFAAIVIALIHDKRHGVGDDDELDDDETEPLEKPSSLDDEDGR</sequence>
<dbReference type="PANTHER" id="PTHR30371:SF0">
    <property type="entry name" value="SEC-INDEPENDENT PROTEIN TRANSLOCASE PROTEIN TATC, CHLOROPLASTIC-RELATED"/>
    <property type="match status" value="1"/>
</dbReference>
<feature type="transmembrane region" description="Helical" evidence="7">
    <location>
        <begin position="182"/>
        <end position="201"/>
    </location>
</feature>
<protein>
    <recommendedName>
        <fullName evidence="7">Sec-independent protein translocase protein TatC</fullName>
    </recommendedName>
</protein>
<name>A0ABS4X764_9MICO</name>
<evidence type="ECO:0000256" key="1">
    <source>
        <dbReference type="ARBA" id="ARBA00004141"/>
    </source>
</evidence>
<keyword evidence="3 7" id="KW-0653">Protein transport</keyword>